<evidence type="ECO:0000313" key="2">
    <source>
        <dbReference type="Proteomes" id="UP001163046"/>
    </source>
</evidence>
<comment type="caution">
    <text evidence="1">The sequence shown here is derived from an EMBL/GenBank/DDBJ whole genome shotgun (WGS) entry which is preliminary data.</text>
</comment>
<keyword evidence="2" id="KW-1185">Reference proteome</keyword>
<organism evidence="1 2">
    <name type="scientific">Desmophyllum pertusum</name>
    <dbReference type="NCBI Taxonomy" id="174260"/>
    <lineage>
        <taxon>Eukaryota</taxon>
        <taxon>Metazoa</taxon>
        <taxon>Cnidaria</taxon>
        <taxon>Anthozoa</taxon>
        <taxon>Hexacorallia</taxon>
        <taxon>Scleractinia</taxon>
        <taxon>Caryophylliina</taxon>
        <taxon>Caryophylliidae</taxon>
        <taxon>Desmophyllum</taxon>
    </lineage>
</organism>
<evidence type="ECO:0000313" key="1">
    <source>
        <dbReference type="EMBL" id="KAJ7314696.1"/>
    </source>
</evidence>
<dbReference type="AlphaFoldDB" id="A0A9W9Y6R1"/>
<dbReference type="EMBL" id="MU827944">
    <property type="protein sequence ID" value="KAJ7314696.1"/>
    <property type="molecule type" value="Genomic_DNA"/>
</dbReference>
<dbReference type="Proteomes" id="UP001163046">
    <property type="component" value="Unassembled WGS sequence"/>
</dbReference>
<accession>A0A9W9Y6R1</accession>
<proteinExistence type="predicted"/>
<gene>
    <name evidence="1" type="ORF">OS493_039230</name>
</gene>
<protein>
    <submittedName>
        <fullName evidence="1">Uncharacterized protein</fullName>
    </submittedName>
</protein>
<dbReference type="OrthoDB" id="5956565at2759"/>
<reference evidence="1" key="1">
    <citation type="submission" date="2023-01" db="EMBL/GenBank/DDBJ databases">
        <title>Genome assembly of the deep-sea coral Lophelia pertusa.</title>
        <authorList>
            <person name="Herrera S."/>
            <person name="Cordes E."/>
        </authorList>
    </citation>
    <scope>NUCLEOTIDE SEQUENCE</scope>
    <source>
        <strain evidence="1">USNM1676648</strain>
        <tissue evidence="1">Polyp</tissue>
    </source>
</reference>
<sequence>MEAPTVPTSSSDSFFSSRLLMNRREAFGLPELAVTRLLRNIAERNIDEAVKSKAKQLQMADNLEKDGTFLKDRRAKLWRRCANMAEILAKEETEATLWQNRYREAIAVVSGSYALF</sequence>
<name>A0A9W9Y6R1_9CNID</name>